<keyword evidence="4" id="KW-1185">Reference proteome</keyword>
<dbReference type="RefSeq" id="WP_183622746.1">
    <property type="nucleotide sequence ID" value="NZ_JACHWJ010000001.1"/>
</dbReference>
<proteinExistence type="predicted"/>
<keyword evidence="1" id="KW-1133">Transmembrane helix</keyword>
<feature type="transmembrane region" description="Helical" evidence="1">
    <location>
        <begin position="51"/>
        <end position="72"/>
    </location>
</feature>
<gene>
    <name evidence="3" type="ORF">FHX72_000413</name>
</gene>
<dbReference type="Pfam" id="PF19701">
    <property type="entry name" value="DUF6199"/>
    <property type="match status" value="1"/>
</dbReference>
<keyword evidence="1" id="KW-0812">Transmembrane</keyword>
<comment type="caution">
    <text evidence="3">The sequence shown here is derived from an EMBL/GenBank/DDBJ whole genome shotgun (WGS) entry which is preliminary data.</text>
</comment>
<evidence type="ECO:0000259" key="2">
    <source>
        <dbReference type="Pfam" id="PF19701"/>
    </source>
</evidence>
<keyword evidence="1" id="KW-0472">Membrane</keyword>
<protein>
    <recommendedName>
        <fullName evidence="2">DUF6199 domain-containing protein</fullName>
    </recommendedName>
</protein>
<reference evidence="3 4" key="1">
    <citation type="submission" date="2020-08" db="EMBL/GenBank/DDBJ databases">
        <title>Sequencing the genomes of 1000 actinobacteria strains.</title>
        <authorList>
            <person name="Klenk H.-P."/>
        </authorList>
    </citation>
    <scope>NUCLEOTIDE SEQUENCE [LARGE SCALE GENOMIC DNA]</scope>
    <source>
        <strain evidence="3 4">DSM 20419</strain>
    </source>
</reference>
<evidence type="ECO:0000256" key="1">
    <source>
        <dbReference type="SAM" id="Phobius"/>
    </source>
</evidence>
<evidence type="ECO:0000313" key="4">
    <source>
        <dbReference type="Proteomes" id="UP000545286"/>
    </source>
</evidence>
<dbReference type="EMBL" id="JACHWJ010000001">
    <property type="protein sequence ID" value="MBB2956301.1"/>
    <property type="molecule type" value="Genomic_DNA"/>
</dbReference>
<organism evidence="3 4">
    <name type="scientific">Pseudoclavibacter helvolus</name>
    <dbReference type="NCBI Taxonomy" id="255205"/>
    <lineage>
        <taxon>Bacteria</taxon>
        <taxon>Bacillati</taxon>
        <taxon>Actinomycetota</taxon>
        <taxon>Actinomycetes</taxon>
        <taxon>Micrococcales</taxon>
        <taxon>Microbacteriaceae</taxon>
        <taxon>Pseudoclavibacter</taxon>
    </lineage>
</organism>
<dbReference type="Proteomes" id="UP000545286">
    <property type="component" value="Unassembled WGS sequence"/>
</dbReference>
<dbReference type="InterPro" id="IPR045679">
    <property type="entry name" value="DUF6199"/>
</dbReference>
<accession>A0A7W4UKT5</accession>
<evidence type="ECO:0000313" key="3">
    <source>
        <dbReference type="EMBL" id="MBB2956301.1"/>
    </source>
</evidence>
<feature type="domain" description="DUF6199" evidence="2">
    <location>
        <begin position="9"/>
        <end position="69"/>
    </location>
</feature>
<dbReference type="AlphaFoldDB" id="A0A7W4UKT5"/>
<name>A0A7W4UKT5_9MICO</name>
<sequence>MDFLPIFAMAAVFAVLGIWQAGWPASAASMGQRWMFRDREPNWSDAYLGYIRFGGVVWCLLAIGATVMAFSFSYRATLAARCELELKPDLDETRSAEGWSASAMQVFADEHELTLKTDTTKIDLPELPDYGSIYGLDTEAPAKPTPLVTTTYTFSTMGTAVLEASVQSGGYESSKRDFGPDPAVCMP</sequence>